<gene>
    <name evidence="2" type="ORF">BDDG_13492</name>
</gene>
<organism evidence="2">
    <name type="scientific">Ajellomyces dermatitidis (strain ATCC 18188 / CBS 674.68)</name>
    <name type="common">Blastomyces dermatitidis</name>
    <dbReference type="NCBI Taxonomy" id="653446"/>
    <lineage>
        <taxon>Eukaryota</taxon>
        <taxon>Fungi</taxon>
        <taxon>Dikarya</taxon>
        <taxon>Ascomycota</taxon>
        <taxon>Pezizomycotina</taxon>
        <taxon>Eurotiomycetes</taxon>
        <taxon>Eurotiomycetidae</taxon>
        <taxon>Onygenales</taxon>
        <taxon>Ajellomycetaceae</taxon>
        <taxon>Blastomyces</taxon>
    </lineage>
</organism>
<reference evidence="2" key="1">
    <citation type="submission" date="2010-03" db="EMBL/GenBank/DDBJ databases">
        <title>Annotation of Blastomyces dermatitidis strain ATCC 18188.</title>
        <authorList>
            <consortium name="The Broad Institute Genome Sequencing Platform"/>
            <consortium name="Broad Institute Genome Sequencing Center for Infectious Disease."/>
            <person name="Cuomo C."/>
            <person name="Klein B."/>
            <person name="Sullivan T."/>
            <person name="Heitman J."/>
            <person name="Young S."/>
            <person name="Zeng Q."/>
            <person name="Gargeya S."/>
            <person name="Alvarado L."/>
            <person name="Berlin A.M."/>
            <person name="Chapman S.B."/>
            <person name="Chen Z."/>
            <person name="Freedman E."/>
            <person name="Gellesch M."/>
            <person name="Goldberg J."/>
            <person name="Griggs A."/>
            <person name="Gujja S."/>
            <person name="Heilman E."/>
            <person name="Heiman D."/>
            <person name="Howarth C."/>
            <person name="Mehta T."/>
            <person name="Neiman D."/>
            <person name="Pearson M."/>
            <person name="Roberts A."/>
            <person name="Saif S."/>
            <person name="Shea T."/>
            <person name="Shenoy N."/>
            <person name="Sisk P."/>
            <person name="Stolte C."/>
            <person name="Sykes S."/>
            <person name="White J."/>
            <person name="Yandava C."/>
            <person name="Haas B."/>
            <person name="Nusbaum C."/>
            <person name="Birren B."/>
        </authorList>
    </citation>
    <scope>NUCLEOTIDE SEQUENCE</scope>
    <source>
        <strain evidence="2">ATCC 18188</strain>
    </source>
</reference>
<feature type="region of interest" description="Disordered" evidence="1">
    <location>
        <begin position="1"/>
        <end position="36"/>
    </location>
</feature>
<evidence type="ECO:0000256" key="1">
    <source>
        <dbReference type="SAM" id="MobiDB-lite"/>
    </source>
</evidence>
<evidence type="ECO:0000313" key="2">
    <source>
        <dbReference type="EMBL" id="KMW69337.1"/>
    </source>
</evidence>
<protein>
    <submittedName>
        <fullName evidence="2">Uncharacterized protein</fullName>
    </submittedName>
</protein>
<dbReference type="Proteomes" id="UP000007802">
    <property type="component" value="Unassembled WGS sequence"/>
</dbReference>
<dbReference type="AlphaFoldDB" id="A0A0J9ETG7"/>
<dbReference type="EMBL" id="GG749809">
    <property type="protein sequence ID" value="KMW69337.1"/>
    <property type="molecule type" value="Genomic_DNA"/>
</dbReference>
<feature type="compositionally biased region" description="Basic and acidic residues" evidence="1">
    <location>
        <begin position="1"/>
        <end position="21"/>
    </location>
</feature>
<name>A0A0J9ETG7_AJEDA</name>
<sequence length="73" mass="7915">MAERVENRTDTDKLISRRDDTSLQGAATTATAAKEAEEEGDMTIRAVLPRLIDITVSVFNLAFLMIMEAAAAS</sequence>
<accession>A0A0J9ETG7</accession>
<proteinExistence type="predicted"/>